<name>A0ACC3S9Q7_9PEZI</name>
<protein>
    <submittedName>
        <fullName evidence="1">Uncharacterized protein</fullName>
    </submittedName>
</protein>
<gene>
    <name evidence="1" type="ORF">M8818_005816</name>
</gene>
<organism evidence="1 2">
    <name type="scientific">Zalaria obscura</name>
    <dbReference type="NCBI Taxonomy" id="2024903"/>
    <lineage>
        <taxon>Eukaryota</taxon>
        <taxon>Fungi</taxon>
        <taxon>Dikarya</taxon>
        <taxon>Ascomycota</taxon>
        <taxon>Pezizomycotina</taxon>
        <taxon>Dothideomycetes</taxon>
        <taxon>Dothideomycetidae</taxon>
        <taxon>Dothideales</taxon>
        <taxon>Zalariaceae</taxon>
        <taxon>Zalaria</taxon>
    </lineage>
</organism>
<evidence type="ECO:0000313" key="1">
    <source>
        <dbReference type="EMBL" id="KAK8202287.1"/>
    </source>
</evidence>
<proteinExistence type="predicted"/>
<accession>A0ACC3S9Q7</accession>
<sequence length="948" mass="106513">MAETTPATRALRLDSQPAAGRPLPQPLHSDSLSWIDLSSKPKDKCPPLNDNSFWARACRSPQTTFHWRAKTAPTLGQIWNVIHAIYLGHPTYEYFRLTLSGAEKNLVRHEMINTGLAIEHPKPWHLRDRAIPPSEELLVLRSSFWQGAASPTGPRPIWVVGDGTDGPLRQPLSQYPIMPENYDLTMKFPEERVYTRHPIRRPKPHPGSIVYSRYIPEVDEHFSLEVVDWQNLEHLKLFNKWQNDPRVAAGWNETGTLDQHREYLRKLHFDPHVICLFGRFNETRFSYYELYWSKEDHYGAHYDARDYDRGRHSLVGDASFRGARRVNAWYSSCIHYCFLDDPRTANVVGEPKASGATILSYENSQGLTIGKYVDLGHKRAYVVDTTTTAPSVFHGPAYPPLVTVTLGEFLDIQCRRYGDREALIFPWTGTRWTYNDLAEESSKLARYLLARGIQPGDKVAILAGNRVEYAAVFFACMRIGAVLVILNNTYTILEAEYALHYTDSKILFATPKIGRLDNRAMLKQFSNSADKLPALQEIILLADSLDNLLHYSDVIRIGSQLPNDAVERTQASVSPYETCNLQFTSGSTGHPKAAMLTHHGLLNNSRFIGDRMALGPDDVLCCPPPMFHCFGLVLGMLACLTHGSKIVYPSEIFDGPAVLQAITDERCTAIHGVPAMFDTLFSLPRPAGFNCDRLRTGIIAGAPVPRHLMEMLVNDFGMTEFTSSYGLTEASPTCFNAFTDDTIDRRLTTVGTLMPHVHAKIVDKNNRIVPIGTRGELCIAGYQLQQGYFRNAAKTAEAMERDEDGVLWLHTGDEAVFDNQGYCSITGRFKDIIIRGGENIYPLEIEERLVQHEAVDRAIVVGLPHKKYGEVVAAFLQRTAGADRPSDEAVREWTRGTLGRHKAPAHIFWIGEDGVTSDIPITGSGKIQKFRMREIGERLLASVPKAKL</sequence>
<comment type="caution">
    <text evidence="1">The sequence shown here is derived from an EMBL/GenBank/DDBJ whole genome shotgun (WGS) entry which is preliminary data.</text>
</comment>
<keyword evidence="2" id="KW-1185">Reference proteome</keyword>
<dbReference type="Proteomes" id="UP001320706">
    <property type="component" value="Unassembled WGS sequence"/>
</dbReference>
<dbReference type="EMBL" id="JAMKPW020000033">
    <property type="protein sequence ID" value="KAK8202287.1"/>
    <property type="molecule type" value="Genomic_DNA"/>
</dbReference>
<reference evidence="1" key="1">
    <citation type="submission" date="2024-02" db="EMBL/GenBank/DDBJ databases">
        <title>Metagenome Assembled Genome of Zalaria obscura JY119.</title>
        <authorList>
            <person name="Vighnesh L."/>
            <person name="Jagadeeshwari U."/>
            <person name="Venkata Ramana C."/>
            <person name="Sasikala C."/>
        </authorList>
    </citation>
    <scope>NUCLEOTIDE SEQUENCE</scope>
    <source>
        <strain evidence="1">JY119</strain>
    </source>
</reference>
<evidence type="ECO:0000313" key="2">
    <source>
        <dbReference type="Proteomes" id="UP001320706"/>
    </source>
</evidence>